<dbReference type="Proteomes" id="UP000605992">
    <property type="component" value="Unassembled WGS sequence"/>
</dbReference>
<gene>
    <name evidence="1" type="ORF">Pth03_15310</name>
</gene>
<accession>A0A8J3V086</accession>
<sequence>MNVVPGMPTAPPLYELTRRVITPLLVTYSFQETLVLASEPVGRTPTEYRNQLETFHRSAKVVVPL</sequence>
<dbReference type="RefSeq" id="WP_203943412.1">
    <property type="nucleotide sequence ID" value="NZ_BOOR01000008.1"/>
</dbReference>
<comment type="caution">
    <text evidence="1">The sequence shown here is derived from an EMBL/GenBank/DDBJ whole genome shotgun (WGS) entry which is preliminary data.</text>
</comment>
<dbReference type="EMBL" id="BOOR01000008">
    <property type="protein sequence ID" value="GII53142.1"/>
    <property type="molecule type" value="Genomic_DNA"/>
</dbReference>
<proteinExistence type="predicted"/>
<evidence type="ECO:0000313" key="2">
    <source>
        <dbReference type="Proteomes" id="UP000605992"/>
    </source>
</evidence>
<organism evidence="1 2">
    <name type="scientific">Planotetraspora thailandica</name>
    <dbReference type="NCBI Taxonomy" id="487172"/>
    <lineage>
        <taxon>Bacteria</taxon>
        <taxon>Bacillati</taxon>
        <taxon>Actinomycetota</taxon>
        <taxon>Actinomycetes</taxon>
        <taxon>Streptosporangiales</taxon>
        <taxon>Streptosporangiaceae</taxon>
        <taxon>Planotetraspora</taxon>
    </lineage>
</organism>
<protein>
    <submittedName>
        <fullName evidence="1">Uncharacterized protein</fullName>
    </submittedName>
</protein>
<reference evidence="1" key="1">
    <citation type="submission" date="2021-01" db="EMBL/GenBank/DDBJ databases">
        <title>Whole genome shotgun sequence of Planotetraspora thailandica NBRC 104271.</title>
        <authorList>
            <person name="Komaki H."/>
            <person name="Tamura T."/>
        </authorList>
    </citation>
    <scope>NUCLEOTIDE SEQUENCE</scope>
    <source>
        <strain evidence="1">NBRC 104271</strain>
    </source>
</reference>
<keyword evidence="2" id="KW-1185">Reference proteome</keyword>
<dbReference type="AlphaFoldDB" id="A0A8J3V086"/>
<name>A0A8J3V086_9ACTN</name>
<evidence type="ECO:0000313" key="1">
    <source>
        <dbReference type="EMBL" id="GII53142.1"/>
    </source>
</evidence>